<dbReference type="RefSeq" id="WP_229120661.1">
    <property type="nucleotide sequence ID" value="NZ_CP064791.1"/>
</dbReference>
<comment type="function">
    <text evidence="4">One of two assembly initiator proteins, it binds directly to the 5'-end of the 23S rRNA, where it nucleates assembly of the 50S subunit.</text>
</comment>
<dbReference type="PANTHER" id="PTHR11143">
    <property type="entry name" value="60S RIBOSOMAL PROTEIN L26 FAMILY MEMBER"/>
    <property type="match status" value="1"/>
</dbReference>
<dbReference type="GO" id="GO:0003735">
    <property type="term" value="F:structural constituent of ribosome"/>
    <property type="evidence" value="ECO:0007669"/>
    <property type="project" value="UniProtKB-UniRule"/>
</dbReference>
<dbReference type="HAMAP" id="MF_01326_A">
    <property type="entry name" value="Ribosomal_uL24_A"/>
    <property type="match status" value="1"/>
</dbReference>
<organism evidence="7 8">
    <name type="scientific">Halapricum desulfuricans</name>
    <dbReference type="NCBI Taxonomy" id="2841257"/>
    <lineage>
        <taxon>Archaea</taxon>
        <taxon>Methanobacteriati</taxon>
        <taxon>Methanobacteriota</taxon>
        <taxon>Stenosarchaea group</taxon>
        <taxon>Halobacteria</taxon>
        <taxon>Halobacteriales</taxon>
        <taxon>Haloarculaceae</taxon>
        <taxon>Halapricum</taxon>
    </lineage>
</organism>
<reference evidence="7 8" key="1">
    <citation type="submission" date="2020-11" db="EMBL/GenBank/DDBJ databases">
        <title>Carbohydrate-dependent, anaerobic sulfur respiration: A novel catabolism in halophilic archaea.</title>
        <authorList>
            <person name="Sorokin D.Y."/>
            <person name="Messina E."/>
            <person name="Smedile F."/>
            <person name="La Cono V."/>
            <person name="Hallsworth J.E."/>
            <person name="Yakimov M.M."/>
        </authorList>
    </citation>
    <scope>NUCLEOTIDE SEQUENCE [LARGE SCALE GENOMIC DNA]</scope>
    <source>
        <strain evidence="7 8">HSR-Est</strain>
    </source>
</reference>
<dbReference type="InterPro" id="IPR014722">
    <property type="entry name" value="Rib_uL2_dom2"/>
</dbReference>
<comment type="subunit">
    <text evidence="4">Part of the 50S ribosomal subunit.</text>
</comment>
<evidence type="ECO:0000256" key="2">
    <source>
        <dbReference type="ARBA" id="ARBA00022980"/>
    </source>
</evidence>
<evidence type="ECO:0000256" key="3">
    <source>
        <dbReference type="ARBA" id="ARBA00023274"/>
    </source>
</evidence>
<feature type="region of interest" description="Disordered" evidence="5">
    <location>
        <begin position="1"/>
        <end position="25"/>
    </location>
</feature>
<keyword evidence="2 4" id="KW-0689">Ribosomal protein</keyword>
<keyword evidence="8" id="KW-1185">Reference proteome</keyword>
<dbReference type="InterPro" id="IPR005756">
    <property type="entry name" value="Ribosomal_uL24_euk/arc"/>
</dbReference>
<dbReference type="Pfam" id="PF16906">
    <property type="entry name" value="Ribosomal_L26"/>
    <property type="match status" value="1"/>
</dbReference>
<evidence type="ECO:0000256" key="1">
    <source>
        <dbReference type="ARBA" id="ARBA00010618"/>
    </source>
</evidence>
<dbReference type="InterPro" id="IPR008991">
    <property type="entry name" value="Translation_prot_SH3-like_sf"/>
</dbReference>
<dbReference type="GO" id="GO:0006412">
    <property type="term" value="P:translation"/>
    <property type="evidence" value="ECO:0007669"/>
    <property type="project" value="UniProtKB-UniRule"/>
</dbReference>
<evidence type="ECO:0000313" key="8">
    <source>
        <dbReference type="Proteomes" id="UP000663292"/>
    </source>
</evidence>
<evidence type="ECO:0000313" key="7">
    <source>
        <dbReference type="EMBL" id="QSG15388.1"/>
    </source>
</evidence>
<dbReference type="AlphaFoldDB" id="A0A897NRH1"/>
<keyword evidence="4" id="KW-0694">RNA-binding</keyword>
<protein>
    <recommendedName>
        <fullName evidence="4">Large ribosomal subunit protein uL24</fullName>
    </recommendedName>
</protein>
<dbReference type="Proteomes" id="UP000663292">
    <property type="component" value="Chromosome"/>
</dbReference>
<dbReference type="EMBL" id="CP064791">
    <property type="protein sequence ID" value="QSG15388.1"/>
    <property type="molecule type" value="Genomic_DNA"/>
</dbReference>
<dbReference type="GO" id="GO:0015934">
    <property type="term" value="C:large ribosomal subunit"/>
    <property type="evidence" value="ECO:0007669"/>
    <property type="project" value="UniProtKB-UniRule"/>
</dbReference>
<dbReference type="InterPro" id="IPR005824">
    <property type="entry name" value="KOW"/>
</dbReference>
<dbReference type="NCBIfam" id="TIGR01080">
    <property type="entry name" value="rplX_A_E"/>
    <property type="match status" value="1"/>
</dbReference>
<name>A0A897NRH1_9EURY</name>
<feature type="compositionally biased region" description="Basic and acidic residues" evidence="5">
    <location>
        <begin position="16"/>
        <end position="25"/>
    </location>
</feature>
<sequence length="120" mass="13617">MSEQPSKQRTQTRRAPLHEKQSQVRATLAEDLREEYGQRSVRVNEGDTVEVMRGDFAGEEGDVVNVDLRDAVVHVEEVTLETADGEEVPRPLESSNLRVIDLDLEDDRRQARLESEEDSA</sequence>
<keyword evidence="3 4" id="KW-0687">Ribonucleoprotein</keyword>
<proteinExistence type="inferred from homology"/>
<comment type="similarity">
    <text evidence="1 4">Belongs to the universal ribosomal protein uL24 family.</text>
</comment>
<gene>
    <name evidence="7" type="primary">rplX</name>
    <name evidence="4" type="synonym">rpl24</name>
    <name evidence="7" type="ORF">HSEST_1868</name>
</gene>
<dbReference type="GeneID" id="68858502"/>
<dbReference type="CDD" id="cd06089">
    <property type="entry name" value="KOW_RPL26"/>
    <property type="match status" value="1"/>
</dbReference>
<dbReference type="SUPFAM" id="SSF50104">
    <property type="entry name" value="Translation proteins SH3-like domain"/>
    <property type="match status" value="1"/>
</dbReference>
<dbReference type="InterPro" id="IPR041988">
    <property type="entry name" value="Ribosomal_uL24_KOW"/>
</dbReference>
<evidence type="ECO:0000259" key="6">
    <source>
        <dbReference type="SMART" id="SM00739"/>
    </source>
</evidence>
<dbReference type="GO" id="GO:0019843">
    <property type="term" value="F:rRNA binding"/>
    <property type="evidence" value="ECO:0007669"/>
    <property type="project" value="UniProtKB-UniRule"/>
</dbReference>
<dbReference type="SMART" id="SM00739">
    <property type="entry name" value="KOW"/>
    <property type="match status" value="1"/>
</dbReference>
<comment type="function">
    <text evidence="4">Located at the polypeptide exit tunnel on the outside of the subunit.</text>
</comment>
<dbReference type="InterPro" id="IPR005825">
    <property type="entry name" value="Ribosomal_uL24_CS"/>
</dbReference>
<evidence type="ECO:0000256" key="4">
    <source>
        <dbReference type="HAMAP-Rule" id="MF_01326"/>
    </source>
</evidence>
<keyword evidence="4" id="KW-0699">rRNA-binding</keyword>
<evidence type="ECO:0000256" key="5">
    <source>
        <dbReference type="SAM" id="MobiDB-lite"/>
    </source>
</evidence>
<dbReference type="PROSITE" id="PS01108">
    <property type="entry name" value="RIBOSOMAL_L24"/>
    <property type="match status" value="1"/>
</dbReference>
<dbReference type="Gene3D" id="2.30.30.30">
    <property type="match status" value="1"/>
</dbReference>
<dbReference type="Pfam" id="PF00467">
    <property type="entry name" value="KOW"/>
    <property type="match status" value="1"/>
</dbReference>
<feature type="domain" description="KOW" evidence="6">
    <location>
        <begin position="42"/>
        <end position="69"/>
    </location>
</feature>
<accession>A0A897NRH1</accession>